<feature type="region of interest" description="Disordered" evidence="1">
    <location>
        <begin position="590"/>
        <end position="609"/>
    </location>
</feature>
<keyword evidence="5" id="KW-1185">Reference proteome</keyword>
<evidence type="ECO:0000313" key="5">
    <source>
        <dbReference type="Proteomes" id="UP000674143"/>
    </source>
</evidence>
<keyword evidence="3" id="KW-0732">Signal</keyword>
<evidence type="ECO:0000256" key="2">
    <source>
        <dbReference type="SAM" id="Phobius"/>
    </source>
</evidence>
<dbReference type="GeneID" id="92362673"/>
<evidence type="ECO:0000256" key="1">
    <source>
        <dbReference type="SAM" id="MobiDB-lite"/>
    </source>
</evidence>
<organism evidence="4 5">
    <name type="scientific">Leishmania orientalis</name>
    <dbReference type="NCBI Taxonomy" id="2249476"/>
    <lineage>
        <taxon>Eukaryota</taxon>
        <taxon>Discoba</taxon>
        <taxon>Euglenozoa</taxon>
        <taxon>Kinetoplastea</taxon>
        <taxon>Metakinetoplastina</taxon>
        <taxon>Trypanosomatida</taxon>
        <taxon>Trypanosomatidae</taxon>
        <taxon>Leishmaniinae</taxon>
        <taxon>Leishmania</taxon>
    </lineage>
</organism>
<dbReference type="EMBL" id="JAFHLR010000009">
    <property type="protein sequence ID" value="KAG5486119.1"/>
    <property type="molecule type" value="Genomic_DNA"/>
</dbReference>
<comment type="caution">
    <text evidence="4">The sequence shown here is derived from an EMBL/GenBank/DDBJ whole genome shotgun (WGS) entry which is preliminary data.</text>
</comment>
<keyword evidence="2" id="KW-1133">Transmembrane helix</keyword>
<name>A0A836H597_9TRYP</name>
<protein>
    <submittedName>
        <fullName evidence="4">Uncharacterized protein</fullName>
    </submittedName>
</protein>
<feature type="chain" id="PRO_5032702592" evidence="3">
    <location>
        <begin position="30"/>
        <end position="609"/>
    </location>
</feature>
<sequence>MARNTAAATVLATLAALLLCAVFLAVAAAGAVGPAPALSARPESQRQRIRSLATYAERVGAALELLVGGYSASIDNDMSSISNNFVEPQSTTPSVERDATRHADSASPLAHVMQYLQYPHIAVQKATRSALRRASAAAVLASVVLGAPISKDADALLTKVKTGSHPSVGTAATVSPPLASLTSLHKSTRAAQPAAPPMGPTFPHAALLKKPLRKVGRHQAEALSSQRGEVTPLTCRNGLNAFSSDAIVGCRDSPRTYTAAEYVMLSSMDREQCNGFISEDGPLSQTCVCAQDYYMNYDEEGDYSCHSRPLDVQVILEDAHLCFSEADAALGLPGTKEGEYCIKTARNSTLQLPVTWKYHFLSDDAMLAASMFRSLLTPPQVPPGTRNLRWVIMNSPSGPAMGTYSELSMNANIFSYVVAGHAGAGQLAPSRHNAGFYLSSNTELLSASSFSAVFCFASPHKTKDQLKEVPLETIEALTEYLGSPDGISSHLLTLDLSTVPDDFVEGNQMYVETGLKRGPSIYYYRVAHIHISFTDLPEPRANSHKYAKQFNPLYILLIAAVSAGVVGTGSAMLWYHCMADEDYDDRFVSDAQRKKAQKRQPEASGGRID</sequence>
<feature type="transmembrane region" description="Helical" evidence="2">
    <location>
        <begin position="553"/>
        <end position="575"/>
    </location>
</feature>
<dbReference type="SMR" id="A0A836H597"/>
<dbReference type="KEGG" id="loi:92362673"/>
<keyword evidence="2" id="KW-0472">Membrane</keyword>
<proteinExistence type="predicted"/>
<dbReference type="AlphaFoldDB" id="A0A836H597"/>
<reference evidence="5" key="1">
    <citation type="journal article" date="2021" name="Microbiol. Resour. Announc.">
        <title>LGAAP: Leishmaniinae Genome Assembly and Annotation Pipeline.</title>
        <authorList>
            <person name="Almutairi H."/>
            <person name="Urbaniak M.D."/>
            <person name="Bates M.D."/>
            <person name="Jariyapan N."/>
            <person name="Kwakye-Nuako G."/>
            <person name="Thomaz-Soccol V."/>
            <person name="Al-Salem W.S."/>
            <person name="Dillon R.J."/>
            <person name="Bates P.A."/>
            <person name="Gatherer D."/>
        </authorList>
    </citation>
    <scope>NUCLEOTIDE SEQUENCE [LARGE SCALE GENOMIC DNA]</scope>
</reference>
<keyword evidence="2" id="KW-0812">Transmembrane</keyword>
<dbReference type="RefSeq" id="XP_067065450.1">
    <property type="nucleotide sequence ID" value="XM_067208739.1"/>
</dbReference>
<evidence type="ECO:0000313" key="4">
    <source>
        <dbReference type="EMBL" id="KAG5486119.1"/>
    </source>
</evidence>
<dbReference type="Proteomes" id="UP000674143">
    <property type="component" value="Unassembled WGS sequence"/>
</dbReference>
<reference evidence="5" key="2">
    <citation type="journal article" date="2021" name="Sci. Data">
        <title>Chromosome-scale genome sequencing, assembly and annotation of six genomes from subfamily Leishmaniinae.</title>
        <authorList>
            <person name="Almutairi H."/>
            <person name="Urbaniak M.D."/>
            <person name="Bates M.D."/>
            <person name="Jariyapan N."/>
            <person name="Kwakye-Nuako G."/>
            <person name="Thomaz Soccol V."/>
            <person name="Al-Salem W.S."/>
            <person name="Dillon R.J."/>
            <person name="Bates P.A."/>
            <person name="Gatherer D."/>
        </authorList>
    </citation>
    <scope>NUCLEOTIDE SEQUENCE [LARGE SCALE GENOMIC DNA]</scope>
</reference>
<feature type="signal peptide" evidence="3">
    <location>
        <begin position="1"/>
        <end position="29"/>
    </location>
</feature>
<accession>A0A836H597</accession>
<evidence type="ECO:0000256" key="3">
    <source>
        <dbReference type="SAM" id="SignalP"/>
    </source>
</evidence>
<gene>
    <name evidence="4" type="ORF">LSCM4_06827</name>
</gene>